<dbReference type="InterPro" id="IPR004147">
    <property type="entry name" value="ABC1_dom"/>
</dbReference>
<feature type="domain" description="ABC1 atypical kinase-like" evidence="1">
    <location>
        <begin position="117"/>
        <end position="345"/>
    </location>
</feature>
<evidence type="ECO:0000313" key="2">
    <source>
        <dbReference type="EMBL" id="QHT86833.1"/>
    </source>
</evidence>
<sequence length="444" mass="51257">MFKNIKINIVNAFRIIKSYSSAIFILTTETVQYKLGYTEYNNYIKQLALKLSRENVFYIKFFQAACTIKSPLLTDELTSFLTTFTDNVPYSSYEIDHDSLQSVMNEFSVSIKKPFVPIKSGTISLIFEGTMQDKPVIIKCKRIGIDNKIHNAIFHMNHLISISMLIPHIKNLNVHEIYSENKQSVLDQLSFENEVSNIELFYSKWNKPGLDYIKIPRVYSNVTMKVPSVIIMERIFGKTITQIDTDDKDKYALLLAKFNFKSVFYDGIYHGDFHPGNVFFLKENKVVGSDDDNDDDNDDDDDAPYTYKLGIIDFGIIGTLTRELQNVIYNLFHNLYEKNHVGVAHCMIDNLIEPKDILTPESKKELVEIISSYSEIHFGKENYKFVDAEDMITINKLLYKYGVQFSKEFCKVELSFAISDSVCKLLSNRTTYIDQLLNIFSNPS</sequence>
<organism evidence="2">
    <name type="scientific">viral metagenome</name>
    <dbReference type="NCBI Taxonomy" id="1070528"/>
    <lineage>
        <taxon>unclassified sequences</taxon>
        <taxon>metagenomes</taxon>
        <taxon>organismal metagenomes</taxon>
    </lineage>
</organism>
<dbReference type="PANTHER" id="PTHR45890">
    <property type="entry name" value="AARF DOMAIN CONTAINING KINASE 2 (PREDICTED)"/>
    <property type="match status" value="1"/>
</dbReference>
<dbReference type="EMBL" id="MN740076">
    <property type="protein sequence ID" value="QHT86833.1"/>
    <property type="molecule type" value="Genomic_DNA"/>
</dbReference>
<dbReference type="PANTHER" id="PTHR45890:SF1">
    <property type="entry name" value="AARF DOMAIN CONTAINING KINASE 2"/>
    <property type="match status" value="1"/>
</dbReference>
<accession>A0A6C0I3W0</accession>
<name>A0A6C0I3W0_9ZZZZ</name>
<dbReference type="AlphaFoldDB" id="A0A6C0I3W0"/>
<dbReference type="Pfam" id="PF03109">
    <property type="entry name" value="ABC1"/>
    <property type="match status" value="1"/>
</dbReference>
<protein>
    <recommendedName>
        <fullName evidence="1">ABC1 atypical kinase-like domain-containing protein</fullName>
    </recommendedName>
</protein>
<dbReference type="SUPFAM" id="SSF56112">
    <property type="entry name" value="Protein kinase-like (PK-like)"/>
    <property type="match status" value="1"/>
</dbReference>
<evidence type="ECO:0000259" key="1">
    <source>
        <dbReference type="Pfam" id="PF03109"/>
    </source>
</evidence>
<dbReference type="InterPro" id="IPR052402">
    <property type="entry name" value="ADCK_kinase"/>
</dbReference>
<reference evidence="2" key="1">
    <citation type="journal article" date="2020" name="Nature">
        <title>Giant virus diversity and host interactions through global metagenomics.</title>
        <authorList>
            <person name="Schulz F."/>
            <person name="Roux S."/>
            <person name="Paez-Espino D."/>
            <person name="Jungbluth S."/>
            <person name="Walsh D.A."/>
            <person name="Denef V.J."/>
            <person name="McMahon K.D."/>
            <person name="Konstantinidis K.T."/>
            <person name="Eloe-Fadrosh E.A."/>
            <person name="Kyrpides N.C."/>
            <person name="Woyke T."/>
        </authorList>
    </citation>
    <scope>NUCLEOTIDE SEQUENCE</scope>
    <source>
        <strain evidence="2">GVMAG-M-3300023184-18</strain>
    </source>
</reference>
<dbReference type="InterPro" id="IPR011009">
    <property type="entry name" value="Kinase-like_dom_sf"/>
</dbReference>
<proteinExistence type="predicted"/>